<dbReference type="Gene3D" id="3.30.1370.160">
    <property type="match status" value="1"/>
</dbReference>
<name>A0A6N4TEP2_9FIRM</name>
<dbReference type="CDD" id="cd00165">
    <property type="entry name" value="S4"/>
    <property type="match status" value="1"/>
</dbReference>
<dbReference type="InterPro" id="IPR012677">
    <property type="entry name" value="Nucleotide-bd_a/b_plait_sf"/>
</dbReference>
<protein>
    <submittedName>
        <fullName evidence="3">RNA-binding protein S4</fullName>
    </submittedName>
</protein>
<evidence type="ECO:0000259" key="2">
    <source>
        <dbReference type="SMART" id="SM00363"/>
    </source>
</evidence>
<dbReference type="Gene3D" id="3.10.290.10">
    <property type="entry name" value="RNA-binding S4 domain"/>
    <property type="match status" value="1"/>
</dbReference>
<gene>
    <name evidence="3" type="ORF">Aargi30884_03030</name>
</gene>
<feature type="domain" description="RNA-binding S4" evidence="2">
    <location>
        <begin position="154"/>
        <end position="223"/>
    </location>
</feature>
<evidence type="ECO:0000256" key="1">
    <source>
        <dbReference type="PROSITE-ProRule" id="PRU00182"/>
    </source>
</evidence>
<proteinExistence type="predicted"/>
<keyword evidence="4" id="KW-1185">Reference proteome</keyword>
<dbReference type="Proteomes" id="UP000464754">
    <property type="component" value="Chromosome"/>
</dbReference>
<organism evidence="3 4">
    <name type="scientific">Amedibacterium intestinale</name>
    <dbReference type="NCBI Taxonomy" id="2583452"/>
    <lineage>
        <taxon>Bacteria</taxon>
        <taxon>Bacillati</taxon>
        <taxon>Bacillota</taxon>
        <taxon>Erysipelotrichia</taxon>
        <taxon>Erysipelotrichales</taxon>
        <taxon>Erysipelotrichaceae</taxon>
        <taxon>Amedibacterium</taxon>
    </lineage>
</organism>
<accession>A0A6N4TEP2</accession>
<reference evidence="4" key="1">
    <citation type="submission" date="2019-05" db="EMBL/GenBank/DDBJ databases">
        <title>Complete genome sequencing of Absiella argi strain JCM 30884.</title>
        <authorList>
            <person name="Sakamoto M."/>
            <person name="Murakami T."/>
            <person name="Mori H."/>
        </authorList>
    </citation>
    <scope>NUCLEOTIDE SEQUENCE [LARGE SCALE GENOMIC DNA]</scope>
    <source>
        <strain evidence="4">JCM 30884</strain>
    </source>
</reference>
<dbReference type="PROSITE" id="PS50889">
    <property type="entry name" value="S4"/>
    <property type="match status" value="1"/>
</dbReference>
<dbReference type="Pfam" id="PF17774">
    <property type="entry name" value="YlmH_RBD"/>
    <property type="match status" value="1"/>
</dbReference>
<evidence type="ECO:0000313" key="3">
    <source>
        <dbReference type="EMBL" id="BBK21400.1"/>
    </source>
</evidence>
<evidence type="ECO:0000313" key="4">
    <source>
        <dbReference type="Proteomes" id="UP000464754"/>
    </source>
</evidence>
<dbReference type="InterPro" id="IPR040591">
    <property type="entry name" value="RqcP2_RBD"/>
</dbReference>
<dbReference type="EMBL" id="AP019695">
    <property type="protein sequence ID" value="BBK21400.1"/>
    <property type="molecule type" value="Genomic_DNA"/>
</dbReference>
<dbReference type="GO" id="GO:0003723">
    <property type="term" value="F:RNA binding"/>
    <property type="evidence" value="ECO:0007669"/>
    <property type="project" value="UniProtKB-KW"/>
</dbReference>
<dbReference type="Pfam" id="PF01479">
    <property type="entry name" value="S4"/>
    <property type="match status" value="1"/>
</dbReference>
<dbReference type="SUPFAM" id="SSF55174">
    <property type="entry name" value="Alpha-L RNA-binding motif"/>
    <property type="match status" value="1"/>
</dbReference>
<dbReference type="SMART" id="SM00363">
    <property type="entry name" value="S4"/>
    <property type="match status" value="1"/>
</dbReference>
<dbReference type="AlphaFoldDB" id="A0A6N4TEP2"/>
<dbReference type="KEGG" id="aarg:Aargi30884_03030"/>
<dbReference type="InterPro" id="IPR036986">
    <property type="entry name" value="S4_RNA-bd_sf"/>
</dbReference>
<keyword evidence="1" id="KW-0694">RNA-binding</keyword>
<dbReference type="Gene3D" id="3.30.70.330">
    <property type="match status" value="1"/>
</dbReference>
<sequence length="230" mass="26598">MLEQCERKKRRILTPFFSPDQISICEQILGKQVYYKIDGGYDGAERCRIAILPYEEDADMKITCLKATYSSQFATLSHRDLLGALLNLGLERETLGDLLVKDNAIYIFVDSEIENYIVCNLTKIKRCSVHFQPYYEKIEYTQNIIYKNLIVSSLRLDVLVSALVNVSRKKAQDFIRAGYVKVNHIVLDESSYLCNNNSVISIRGHGRFHFKEVIKRTKKDHLVIETGKYQ</sequence>
<dbReference type="InterPro" id="IPR002942">
    <property type="entry name" value="S4_RNA-bd"/>
</dbReference>